<dbReference type="Pfam" id="PF07103">
    <property type="entry name" value="DUF1365"/>
    <property type="match status" value="1"/>
</dbReference>
<dbReference type="PANTHER" id="PTHR33973">
    <property type="entry name" value="OS07G0153300 PROTEIN"/>
    <property type="match status" value="1"/>
</dbReference>
<evidence type="ECO:0000313" key="2">
    <source>
        <dbReference type="Proteomes" id="UP000559182"/>
    </source>
</evidence>
<name>A0A839N685_9MICO</name>
<protein>
    <recommendedName>
        <fullName evidence="3">DUF1365 domain-containing protein</fullName>
    </recommendedName>
</protein>
<dbReference type="Proteomes" id="UP000559182">
    <property type="component" value="Unassembled WGS sequence"/>
</dbReference>
<evidence type="ECO:0008006" key="3">
    <source>
        <dbReference type="Google" id="ProtNLM"/>
    </source>
</evidence>
<organism evidence="1 2">
    <name type="scientific">Flexivirga oryzae</name>
    <dbReference type="NCBI Taxonomy" id="1794944"/>
    <lineage>
        <taxon>Bacteria</taxon>
        <taxon>Bacillati</taxon>
        <taxon>Actinomycetota</taxon>
        <taxon>Actinomycetes</taxon>
        <taxon>Micrococcales</taxon>
        <taxon>Dermacoccaceae</taxon>
        <taxon>Flexivirga</taxon>
    </lineage>
</organism>
<gene>
    <name evidence="1" type="ORF">FHU39_001557</name>
</gene>
<sequence length="242" mass="27283">MTHLFLTTVAHTRTSPVRHSFEHRSCSWLIDLADVDERGRSRGLPVGLRAVVRFRSRDHLGDPRCGWLDNVARFAATHGVQLGGGSVVALTNGRTLGHVFNPITLYWCHDAEGQLACVIAEVHNTYGQRHAYLLEPDARGVADAEKAFYVSPFNDVSGRYRMSVPPPTDRLDVTVVLHRDGERPFVATWRGEQVAGGLDLVRAIMRLPLANWLVSARIRWHGIKLWRRLPVQPRPSHRQELV</sequence>
<dbReference type="AlphaFoldDB" id="A0A839N685"/>
<proteinExistence type="predicted"/>
<reference evidence="1 2" key="1">
    <citation type="submission" date="2020-08" db="EMBL/GenBank/DDBJ databases">
        <title>Sequencing the genomes of 1000 actinobacteria strains.</title>
        <authorList>
            <person name="Klenk H.-P."/>
        </authorList>
    </citation>
    <scope>NUCLEOTIDE SEQUENCE [LARGE SCALE GENOMIC DNA]</scope>
    <source>
        <strain evidence="1 2">DSM 105369</strain>
    </source>
</reference>
<dbReference type="PANTHER" id="PTHR33973:SF4">
    <property type="entry name" value="OS07G0153300 PROTEIN"/>
    <property type="match status" value="1"/>
</dbReference>
<dbReference type="EMBL" id="JACHVQ010000001">
    <property type="protein sequence ID" value="MBB2891573.1"/>
    <property type="molecule type" value="Genomic_DNA"/>
</dbReference>
<keyword evidence="2" id="KW-1185">Reference proteome</keyword>
<accession>A0A839N685</accession>
<evidence type="ECO:0000313" key="1">
    <source>
        <dbReference type="EMBL" id="MBB2891573.1"/>
    </source>
</evidence>
<dbReference type="InterPro" id="IPR010775">
    <property type="entry name" value="DUF1365"/>
</dbReference>
<comment type="caution">
    <text evidence="1">The sequence shown here is derived from an EMBL/GenBank/DDBJ whole genome shotgun (WGS) entry which is preliminary data.</text>
</comment>